<dbReference type="EMBL" id="BJZR01000057">
    <property type="protein sequence ID" value="GEO92717.1"/>
    <property type="molecule type" value="Genomic_DNA"/>
</dbReference>
<keyword evidence="7" id="KW-1185">Reference proteome</keyword>
<dbReference type="CDD" id="cd05289">
    <property type="entry name" value="MDR_like_2"/>
    <property type="match status" value="1"/>
</dbReference>
<dbReference type="SMART" id="SM00829">
    <property type="entry name" value="PKS_ER"/>
    <property type="match status" value="1"/>
</dbReference>
<evidence type="ECO:0000313" key="5">
    <source>
        <dbReference type="Proteomes" id="UP000057181"/>
    </source>
</evidence>
<feature type="domain" description="Enoyl reductase (ER)" evidence="1">
    <location>
        <begin position="10"/>
        <end position="303"/>
    </location>
</feature>
<evidence type="ECO:0000313" key="2">
    <source>
        <dbReference type="EMBL" id="ALU40428.1"/>
    </source>
</evidence>
<dbReference type="Pfam" id="PF08240">
    <property type="entry name" value="ADH_N"/>
    <property type="match status" value="1"/>
</dbReference>
<sequence>MRALTYSRYGGPDVLELTDLPQPKVPPGWVLVDVRAAAVNPVDWKIMSGGLDALMDVQFPVVPGWDVSGVVAATGIDVPEWSPGDEVVAYARTDWVHGGTMAQQVALPARLLAPKPATATWEEAAALPLAGLSALQVVDRLGVAAGETVLVHNASGGVGGFAVQLAAARGARVIGTASPANHERVRALGAEPVAHGDGLPARVRELAPGGADVVVDLVGGVVEQTLAVLAEGGRHASIADDAVEAHGGTWMWVRPSAEDLAELVRTVDRGGLRIELDRTVELADAVAAYRLSAEGHARGKIVVRMP</sequence>
<name>A0A0U3IAJ8_9MICC</name>
<dbReference type="SUPFAM" id="SSF50129">
    <property type="entry name" value="GroES-like"/>
    <property type="match status" value="1"/>
</dbReference>
<dbReference type="STRING" id="446860.AS188_12425"/>
<dbReference type="EMBL" id="CP013254">
    <property type="protein sequence ID" value="ALU40428.1"/>
    <property type="molecule type" value="Genomic_DNA"/>
</dbReference>
<evidence type="ECO:0000313" key="3">
    <source>
        <dbReference type="EMBL" id="GEO92717.1"/>
    </source>
</evidence>
<dbReference type="InterPro" id="IPR011032">
    <property type="entry name" value="GroES-like_sf"/>
</dbReference>
<proteinExistence type="predicted"/>
<dbReference type="Pfam" id="PF13602">
    <property type="entry name" value="ADH_zinc_N_2"/>
    <property type="match status" value="1"/>
</dbReference>
<dbReference type="PANTHER" id="PTHR11695">
    <property type="entry name" value="ALCOHOL DEHYDROGENASE RELATED"/>
    <property type="match status" value="1"/>
</dbReference>
<evidence type="ECO:0000313" key="6">
    <source>
        <dbReference type="Proteomes" id="UP000234632"/>
    </source>
</evidence>
<accession>A0A0U3IAJ8</accession>
<dbReference type="SUPFAM" id="SSF51735">
    <property type="entry name" value="NAD(P)-binding Rossmann-fold domains"/>
    <property type="match status" value="1"/>
</dbReference>
<reference evidence="2 5" key="1">
    <citation type="submission" date="2015-11" db="EMBL/GenBank/DDBJ databases">
        <title>Complete Genome Sequence of Kocuria flava strain HO-9041.</title>
        <authorList>
            <person name="Zhou M."/>
            <person name="Dai J."/>
        </authorList>
    </citation>
    <scope>NUCLEOTIDE SEQUENCE [LARGE SCALE GENOMIC DNA]</scope>
    <source>
        <strain evidence="2 5">HO-9041</strain>
    </source>
</reference>
<dbReference type="AlphaFoldDB" id="A0A0U3IAJ8"/>
<dbReference type="PANTHER" id="PTHR11695:SF294">
    <property type="entry name" value="RETICULON-4-INTERACTING PROTEIN 1, MITOCHONDRIAL"/>
    <property type="match status" value="1"/>
</dbReference>
<dbReference type="Gene3D" id="3.40.50.720">
    <property type="entry name" value="NAD(P)-binding Rossmann-like Domain"/>
    <property type="match status" value="1"/>
</dbReference>
<evidence type="ECO:0000313" key="4">
    <source>
        <dbReference type="EMBL" id="PLC12527.1"/>
    </source>
</evidence>
<dbReference type="InterPro" id="IPR013154">
    <property type="entry name" value="ADH-like_N"/>
</dbReference>
<reference evidence="3 7" key="3">
    <citation type="submission" date="2019-07" db="EMBL/GenBank/DDBJ databases">
        <title>Whole genome shotgun sequence of Kocuria flava NBRC 107626.</title>
        <authorList>
            <person name="Hosoyama A."/>
            <person name="Uohara A."/>
            <person name="Ohji S."/>
            <person name="Ichikawa N."/>
        </authorList>
    </citation>
    <scope>NUCLEOTIDE SEQUENCE [LARGE SCALE GENOMIC DNA]</scope>
    <source>
        <strain evidence="3 7">NBRC 107626</strain>
    </source>
</reference>
<dbReference type="InterPro" id="IPR036291">
    <property type="entry name" value="NAD(P)-bd_dom_sf"/>
</dbReference>
<dbReference type="Proteomes" id="UP000057181">
    <property type="component" value="Chromosome"/>
</dbReference>
<dbReference type="EMBL" id="LOMZ01000001">
    <property type="protein sequence ID" value="PLC12527.1"/>
    <property type="molecule type" value="Genomic_DNA"/>
</dbReference>
<dbReference type="Proteomes" id="UP000234632">
    <property type="component" value="Unassembled WGS sequence"/>
</dbReference>
<dbReference type="Proteomes" id="UP000321155">
    <property type="component" value="Unassembled WGS sequence"/>
</dbReference>
<dbReference type="InterPro" id="IPR020843">
    <property type="entry name" value="ER"/>
</dbReference>
<protein>
    <submittedName>
        <fullName evidence="2">Alcohol dehydrogenase</fullName>
    </submittedName>
    <submittedName>
        <fullName evidence="3">Oxidoreductase</fullName>
    </submittedName>
</protein>
<reference evidence="4 6" key="2">
    <citation type="submission" date="2015-12" db="EMBL/GenBank/DDBJ databases">
        <authorList>
            <person name="Shamseldin A."/>
            <person name="Moawad H."/>
            <person name="Abd El-Rahim W.M."/>
            <person name="Sadowsky M.J."/>
        </authorList>
    </citation>
    <scope>NUCLEOTIDE SEQUENCE [LARGE SCALE GENOMIC DNA]</scope>
    <source>
        <strain evidence="4 6">S43</strain>
    </source>
</reference>
<evidence type="ECO:0000259" key="1">
    <source>
        <dbReference type="SMART" id="SM00829"/>
    </source>
</evidence>
<gene>
    <name evidence="2" type="ORF">AS188_12425</name>
    <name evidence="4" type="ORF">AUQ48_10210</name>
    <name evidence="3" type="ORF">KFL01_20230</name>
</gene>
<dbReference type="InterPro" id="IPR050700">
    <property type="entry name" value="YIM1/Zinc_Alcohol_DH_Fams"/>
</dbReference>
<dbReference type="KEGG" id="kfv:AS188_12425"/>
<evidence type="ECO:0000313" key="7">
    <source>
        <dbReference type="Proteomes" id="UP000321155"/>
    </source>
</evidence>
<dbReference type="Gene3D" id="3.90.180.10">
    <property type="entry name" value="Medium-chain alcohol dehydrogenases, catalytic domain"/>
    <property type="match status" value="1"/>
</dbReference>
<dbReference type="GO" id="GO:0016491">
    <property type="term" value="F:oxidoreductase activity"/>
    <property type="evidence" value="ECO:0007669"/>
    <property type="project" value="InterPro"/>
</dbReference>
<dbReference type="OrthoDB" id="3175656at2"/>
<dbReference type="RefSeq" id="WP_058859117.1">
    <property type="nucleotide sequence ID" value="NZ_BJZR01000057.1"/>
</dbReference>
<organism evidence="2 5">
    <name type="scientific">Kocuria flava</name>
    <dbReference type="NCBI Taxonomy" id="446860"/>
    <lineage>
        <taxon>Bacteria</taxon>
        <taxon>Bacillati</taxon>
        <taxon>Actinomycetota</taxon>
        <taxon>Actinomycetes</taxon>
        <taxon>Micrococcales</taxon>
        <taxon>Micrococcaceae</taxon>
        <taxon>Kocuria</taxon>
    </lineage>
</organism>